<evidence type="ECO:0000313" key="1">
    <source>
        <dbReference type="EMBL" id="PNX82719.1"/>
    </source>
</evidence>
<dbReference type="Proteomes" id="UP000236291">
    <property type="component" value="Unassembled WGS sequence"/>
</dbReference>
<comment type="caution">
    <text evidence="1">The sequence shown here is derived from an EMBL/GenBank/DDBJ whole genome shotgun (WGS) entry which is preliminary data.</text>
</comment>
<reference evidence="1 2" key="1">
    <citation type="journal article" date="2014" name="Am. J. Bot.">
        <title>Genome assembly and annotation for red clover (Trifolium pratense; Fabaceae).</title>
        <authorList>
            <person name="Istvanek J."/>
            <person name="Jaros M."/>
            <person name="Krenek A."/>
            <person name="Repkova J."/>
        </authorList>
    </citation>
    <scope>NUCLEOTIDE SEQUENCE [LARGE SCALE GENOMIC DNA]</scope>
    <source>
        <strain evidence="2">cv. Tatra</strain>
        <tissue evidence="1">Young leaves</tissue>
    </source>
</reference>
<protein>
    <submittedName>
        <fullName evidence="1">Uncharacterized protein</fullName>
    </submittedName>
</protein>
<dbReference type="AlphaFoldDB" id="A0A2K3LW31"/>
<dbReference type="EMBL" id="ASHM01042591">
    <property type="protein sequence ID" value="PNX82719.1"/>
    <property type="molecule type" value="Genomic_DNA"/>
</dbReference>
<evidence type="ECO:0000313" key="2">
    <source>
        <dbReference type="Proteomes" id="UP000236291"/>
    </source>
</evidence>
<sequence>MVKLISSVVDQVDVELVVSGQAGELVLNGQDQAVIELVWKNQVGVELTLNGKLTSSS</sequence>
<reference evidence="1 2" key="2">
    <citation type="journal article" date="2017" name="Front. Plant Sci.">
        <title>Gene Classification and Mining of Molecular Markers Useful in Red Clover (Trifolium pratense) Breeding.</title>
        <authorList>
            <person name="Istvanek J."/>
            <person name="Dluhosova J."/>
            <person name="Dluhos P."/>
            <person name="Patkova L."/>
            <person name="Nedelnik J."/>
            <person name="Repkova J."/>
        </authorList>
    </citation>
    <scope>NUCLEOTIDE SEQUENCE [LARGE SCALE GENOMIC DNA]</scope>
    <source>
        <strain evidence="2">cv. Tatra</strain>
        <tissue evidence="1">Young leaves</tissue>
    </source>
</reference>
<gene>
    <name evidence="1" type="ORF">L195_g038752</name>
</gene>
<proteinExistence type="predicted"/>
<accession>A0A2K3LW31</accession>
<organism evidence="1 2">
    <name type="scientific">Trifolium pratense</name>
    <name type="common">Red clover</name>
    <dbReference type="NCBI Taxonomy" id="57577"/>
    <lineage>
        <taxon>Eukaryota</taxon>
        <taxon>Viridiplantae</taxon>
        <taxon>Streptophyta</taxon>
        <taxon>Embryophyta</taxon>
        <taxon>Tracheophyta</taxon>
        <taxon>Spermatophyta</taxon>
        <taxon>Magnoliopsida</taxon>
        <taxon>eudicotyledons</taxon>
        <taxon>Gunneridae</taxon>
        <taxon>Pentapetalae</taxon>
        <taxon>rosids</taxon>
        <taxon>fabids</taxon>
        <taxon>Fabales</taxon>
        <taxon>Fabaceae</taxon>
        <taxon>Papilionoideae</taxon>
        <taxon>50 kb inversion clade</taxon>
        <taxon>NPAAA clade</taxon>
        <taxon>Hologalegina</taxon>
        <taxon>IRL clade</taxon>
        <taxon>Trifolieae</taxon>
        <taxon>Trifolium</taxon>
    </lineage>
</organism>
<name>A0A2K3LW31_TRIPR</name>